<name>A0AAN7U2Z9_9MYCE</name>
<feature type="region of interest" description="Disordered" evidence="2">
    <location>
        <begin position="53"/>
        <end position="109"/>
    </location>
</feature>
<proteinExistence type="inferred from homology"/>
<dbReference type="Proteomes" id="UP001344447">
    <property type="component" value="Unassembled WGS sequence"/>
</dbReference>
<feature type="compositionally biased region" description="Low complexity" evidence="2">
    <location>
        <begin position="85"/>
        <end position="95"/>
    </location>
</feature>
<dbReference type="InterPro" id="IPR029026">
    <property type="entry name" value="tRNA_m1G_MTases_N"/>
</dbReference>
<gene>
    <name evidence="3" type="ORF">RB653_000271</name>
</gene>
<dbReference type="CDD" id="cd18086">
    <property type="entry name" value="HsC9orf114-like"/>
    <property type="match status" value="1"/>
</dbReference>
<feature type="region of interest" description="Disordered" evidence="2">
    <location>
        <begin position="1"/>
        <end position="38"/>
    </location>
</feature>
<sequence>MVQKKKKNNNRPQITSNSSAVDGFNSMFSMFESNPNEFNEKNENKIEALIHIPQNNDLEKLDTNESKPKNPPKKPKRKLMIDQPNSTNITTTTNNDEIPSPTTNNTIKNDNNEISKILDFKKKELENRELDIIVKEKEIKRQKKDVKEEMDKMKVALNKQKVLLDQNKNSTVSIAIPSNALCGIQSEEMKTYIIEMISRQVTMNKIDEIIVFKTDDYNEEDSQQQSDLNLLLKVLEYIETPHYLREELFNTLDKDYFNVDKLNSINSCQQQQLTEEKEELYREGVVTNQNWRNQSIVNVGLDKMVLIPKRLNPGTRLTVDIKSVENNDQDKDEQQTYREKNDQYINGKIISPSDIKKEGYYWGHHIRLVDSLAKVASTCQYKDTENYDYIIMHSQYGEQFPSYTDVVINNAKKYNHLLVIFADANASSTVNPEFKLGSEILVPDTHINTLVDFNIKKLRFEETLSITLSKLKSTFYY</sequence>
<organism evidence="3 4">
    <name type="scientific">Dictyostelium firmibasis</name>
    <dbReference type="NCBI Taxonomy" id="79012"/>
    <lineage>
        <taxon>Eukaryota</taxon>
        <taxon>Amoebozoa</taxon>
        <taxon>Evosea</taxon>
        <taxon>Eumycetozoa</taxon>
        <taxon>Dictyostelia</taxon>
        <taxon>Dictyosteliales</taxon>
        <taxon>Dictyosteliaceae</taxon>
        <taxon>Dictyostelium</taxon>
    </lineage>
</organism>
<dbReference type="SUPFAM" id="SSF50249">
    <property type="entry name" value="Nucleic acid-binding proteins"/>
    <property type="match status" value="1"/>
</dbReference>
<dbReference type="PANTHER" id="PTHR12150">
    <property type="entry name" value="CLASS IV SAM-BINDING METHYLTRANSFERASE-RELATED"/>
    <property type="match status" value="1"/>
</dbReference>
<dbReference type="Gene3D" id="3.40.1280.10">
    <property type="match status" value="1"/>
</dbReference>
<dbReference type="Pfam" id="PF02598">
    <property type="entry name" value="Methyltrn_RNA_3"/>
    <property type="match status" value="1"/>
</dbReference>
<dbReference type="InterPro" id="IPR012340">
    <property type="entry name" value="NA-bd_OB-fold"/>
</dbReference>
<dbReference type="InterPro" id="IPR003750">
    <property type="entry name" value="Put_MeTrfase-C9orf114-like"/>
</dbReference>
<protein>
    <submittedName>
        <fullName evidence="3">Uncharacterized protein</fullName>
    </submittedName>
</protein>
<comment type="caution">
    <text evidence="3">The sequence shown here is derived from an EMBL/GenBank/DDBJ whole genome shotgun (WGS) entry which is preliminary data.</text>
</comment>
<dbReference type="AlphaFoldDB" id="A0AAN7U2Z9"/>
<accession>A0AAN7U2Z9</accession>
<feature type="compositionally biased region" description="Polar residues" evidence="2">
    <location>
        <begin position="96"/>
        <end position="109"/>
    </location>
</feature>
<dbReference type="SUPFAM" id="SSF75217">
    <property type="entry name" value="alpha/beta knot"/>
    <property type="match status" value="1"/>
</dbReference>
<evidence type="ECO:0000313" key="3">
    <source>
        <dbReference type="EMBL" id="KAK5580256.1"/>
    </source>
</evidence>
<feature type="compositionally biased region" description="Basic and acidic residues" evidence="2">
    <location>
        <begin position="57"/>
        <end position="68"/>
    </location>
</feature>
<dbReference type="InterPro" id="IPR029028">
    <property type="entry name" value="Alpha/beta_knot_MTases"/>
</dbReference>
<comment type="similarity">
    <text evidence="1">Belongs to the class IV-like SAM-binding methyltransferase superfamily.</text>
</comment>
<dbReference type="PANTHER" id="PTHR12150:SF13">
    <property type="entry name" value="METHYLTRANSFERASE C9ORF114-RELATED"/>
    <property type="match status" value="1"/>
</dbReference>
<evidence type="ECO:0000313" key="4">
    <source>
        <dbReference type="Proteomes" id="UP001344447"/>
    </source>
</evidence>
<dbReference type="Gene3D" id="2.40.50.140">
    <property type="entry name" value="Nucleic acid-binding proteins"/>
    <property type="match status" value="1"/>
</dbReference>
<evidence type="ECO:0000256" key="1">
    <source>
        <dbReference type="ARBA" id="ARBA00009841"/>
    </source>
</evidence>
<feature type="compositionally biased region" description="Polar residues" evidence="2">
    <location>
        <begin position="10"/>
        <end position="20"/>
    </location>
</feature>
<dbReference type="EMBL" id="JAVFKY010000002">
    <property type="protein sequence ID" value="KAK5580256.1"/>
    <property type="molecule type" value="Genomic_DNA"/>
</dbReference>
<reference evidence="3 4" key="1">
    <citation type="submission" date="2023-11" db="EMBL/GenBank/DDBJ databases">
        <title>Dfirmibasis_genome.</title>
        <authorList>
            <person name="Edelbroek B."/>
            <person name="Kjellin J."/>
            <person name="Jerlstrom-Hultqvist J."/>
            <person name="Soderbom F."/>
        </authorList>
    </citation>
    <scope>NUCLEOTIDE SEQUENCE [LARGE SCALE GENOMIC DNA]</scope>
    <source>
        <strain evidence="3 4">TNS-C-14</strain>
    </source>
</reference>
<keyword evidence="4" id="KW-1185">Reference proteome</keyword>
<evidence type="ECO:0000256" key="2">
    <source>
        <dbReference type="SAM" id="MobiDB-lite"/>
    </source>
</evidence>